<dbReference type="InterPro" id="IPR016181">
    <property type="entry name" value="Acyl_CoA_acyltransferase"/>
</dbReference>
<dbReference type="SUPFAM" id="SSF55729">
    <property type="entry name" value="Acyl-CoA N-acyltransferases (Nat)"/>
    <property type="match status" value="1"/>
</dbReference>
<evidence type="ECO:0000313" key="3">
    <source>
        <dbReference type="Proteomes" id="UP001165079"/>
    </source>
</evidence>
<dbReference type="GO" id="GO:0008999">
    <property type="term" value="F:protein-N-terminal-alanine acetyltransferase activity"/>
    <property type="evidence" value="ECO:0007669"/>
    <property type="project" value="TreeGrafter"/>
</dbReference>
<name>A0A9W6SPC0_9ACTN</name>
<feature type="domain" description="N-acetyltransferase" evidence="1">
    <location>
        <begin position="10"/>
        <end position="174"/>
    </location>
</feature>
<organism evidence="2 3">
    <name type="scientific">Actinorhabdospora filicis</name>
    <dbReference type="NCBI Taxonomy" id="1785913"/>
    <lineage>
        <taxon>Bacteria</taxon>
        <taxon>Bacillati</taxon>
        <taxon>Actinomycetota</taxon>
        <taxon>Actinomycetes</taxon>
        <taxon>Micromonosporales</taxon>
        <taxon>Micromonosporaceae</taxon>
        <taxon>Actinorhabdospora</taxon>
    </lineage>
</organism>
<dbReference type="PANTHER" id="PTHR43441">
    <property type="entry name" value="RIBOSOMAL-PROTEIN-SERINE ACETYLTRANSFERASE"/>
    <property type="match status" value="1"/>
</dbReference>
<accession>A0A9W6SPC0</accession>
<dbReference type="Pfam" id="PF13302">
    <property type="entry name" value="Acetyltransf_3"/>
    <property type="match status" value="1"/>
</dbReference>
<dbReference type="InterPro" id="IPR000182">
    <property type="entry name" value="GNAT_dom"/>
</dbReference>
<dbReference type="Proteomes" id="UP001165079">
    <property type="component" value="Unassembled WGS sequence"/>
</dbReference>
<sequence>MFSLAIREDAVLRPLAPWHAEEFAAHMDRAREHIRPWVGASFVTEGVEGARTLIGKYGERAAQGTGGLYGLWRAGTLVGGTLDFNAAGGSIEVGCWLEPAAVGGGLITDACTAQLNWIFGERGLHRAEWHCRADNVPSAAVARRLGMTLEGTIRENWEFEGARYDTQIWAVLAPEWKK</sequence>
<dbReference type="GO" id="GO:0005737">
    <property type="term" value="C:cytoplasm"/>
    <property type="evidence" value="ECO:0007669"/>
    <property type="project" value="TreeGrafter"/>
</dbReference>
<dbReference type="Gene3D" id="3.40.630.30">
    <property type="match status" value="1"/>
</dbReference>
<proteinExistence type="predicted"/>
<comment type="caution">
    <text evidence="2">The sequence shown here is derived from an EMBL/GenBank/DDBJ whole genome shotgun (WGS) entry which is preliminary data.</text>
</comment>
<keyword evidence="3" id="KW-1185">Reference proteome</keyword>
<dbReference type="InterPro" id="IPR051908">
    <property type="entry name" value="Ribosomal_N-acetyltransferase"/>
</dbReference>
<dbReference type="EMBL" id="BSTX01000003">
    <property type="protein sequence ID" value="GLZ79632.1"/>
    <property type="molecule type" value="Genomic_DNA"/>
</dbReference>
<protein>
    <submittedName>
        <fullName evidence="2">N-acetyltransferase</fullName>
    </submittedName>
</protein>
<evidence type="ECO:0000313" key="2">
    <source>
        <dbReference type="EMBL" id="GLZ79632.1"/>
    </source>
</evidence>
<dbReference type="PROSITE" id="PS51186">
    <property type="entry name" value="GNAT"/>
    <property type="match status" value="1"/>
</dbReference>
<gene>
    <name evidence="2" type="ORF">Afil01_44390</name>
</gene>
<dbReference type="AlphaFoldDB" id="A0A9W6SPC0"/>
<dbReference type="PANTHER" id="PTHR43441:SF10">
    <property type="entry name" value="ACETYLTRANSFERASE"/>
    <property type="match status" value="1"/>
</dbReference>
<reference evidence="2" key="1">
    <citation type="submission" date="2023-03" db="EMBL/GenBank/DDBJ databases">
        <title>Actinorhabdospora filicis NBRC 111898.</title>
        <authorList>
            <person name="Ichikawa N."/>
            <person name="Sato H."/>
            <person name="Tonouchi N."/>
        </authorList>
    </citation>
    <scope>NUCLEOTIDE SEQUENCE</scope>
    <source>
        <strain evidence="2">NBRC 111898</strain>
    </source>
</reference>
<evidence type="ECO:0000259" key="1">
    <source>
        <dbReference type="PROSITE" id="PS51186"/>
    </source>
</evidence>
<dbReference type="GO" id="GO:1990189">
    <property type="term" value="F:protein N-terminal-serine acetyltransferase activity"/>
    <property type="evidence" value="ECO:0007669"/>
    <property type="project" value="TreeGrafter"/>
</dbReference>
<dbReference type="RefSeq" id="WP_285664776.1">
    <property type="nucleotide sequence ID" value="NZ_BSTX01000003.1"/>
</dbReference>